<organism evidence="6 7">
    <name type="scientific">Pedobacter cryoconitis</name>
    <dbReference type="NCBI Taxonomy" id="188932"/>
    <lineage>
        <taxon>Bacteria</taxon>
        <taxon>Pseudomonadati</taxon>
        <taxon>Bacteroidota</taxon>
        <taxon>Sphingobacteriia</taxon>
        <taxon>Sphingobacteriales</taxon>
        <taxon>Sphingobacteriaceae</taxon>
        <taxon>Pedobacter</taxon>
    </lineage>
</organism>
<dbReference type="InterPro" id="IPR016161">
    <property type="entry name" value="Ald_DH/histidinol_DH"/>
</dbReference>
<dbReference type="Proteomes" id="UP000249754">
    <property type="component" value="Unassembled WGS sequence"/>
</dbReference>
<dbReference type="GO" id="GO:0016620">
    <property type="term" value="F:oxidoreductase activity, acting on the aldehyde or oxo group of donors, NAD or NADP as acceptor"/>
    <property type="evidence" value="ECO:0007669"/>
    <property type="project" value="InterPro"/>
</dbReference>
<gene>
    <name evidence="6" type="ORF">LY11_02595</name>
</gene>
<dbReference type="InterPro" id="IPR016162">
    <property type="entry name" value="Ald_DH_N"/>
</dbReference>
<dbReference type="InterPro" id="IPR029510">
    <property type="entry name" value="Ald_DH_CS_GLU"/>
</dbReference>
<comment type="similarity">
    <text evidence="1 4">Belongs to the aldehyde dehydrogenase family.</text>
</comment>
<evidence type="ECO:0000256" key="2">
    <source>
        <dbReference type="ARBA" id="ARBA00023002"/>
    </source>
</evidence>
<dbReference type="RefSeq" id="WP_111634066.1">
    <property type="nucleotide sequence ID" value="NZ_QLLR01000011.1"/>
</dbReference>
<reference evidence="6 7" key="1">
    <citation type="submission" date="2018-06" db="EMBL/GenBank/DDBJ databases">
        <title>Genomic Encyclopedia of Archaeal and Bacterial Type Strains, Phase II (KMG-II): from individual species to whole genera.</title>
        <authorList>
            <person name="Goeker M."/>
        </authorList>
    </citation>
    <scope>NUCLEOTIDE SEQUENCE [LARGE SCALE GENOMIC DNA]</scope>
    <source>
        <strain evidence="6 7">DSM 14825</strain>
    </source>
</reference>
<accession>A0A327SRW7</accession>
<dbReference type="PANTHER" id="PTHR11699">
    <property type="entry name" value="ALDEHYDE DEHYDROGENASE-RELATED"/>
    <property type="match status" value="1"/>
</dbReference>
<dbReference type="SUPFAM" id="SSF53720">
    <property type="entry name" value="ALDH-like"/>
    <property type="match status" value="1"/>
</dbReference>
<dbReference type="STRING" id="188932.AY601_1435"/>
<dbReference type="AlphaFoldDB" id="A0A327SRW7"/>
<dbReference type="Gene3D" id="3.40.309.10">
    <property type="entry name" value="Aldehyde Dehydrogenase, Chain A, domain 2"/>
    <property type="match status" value="1"/>
</dbReference>
<evidence type="ECO:0000256" key="1">
    <source>
        <dbReference type="ARBA" id="ARBA00009986"/>
    </source>
</evidence>
<sequence length="456" mass="50504">MNVINPATEEIIATLQEDTEHSLHTKLEILKKAQKEWAKRDLAERIHVIQRFDDLLEMEKERLSGVLTSEVGKPLQQSRNEINGARSRIQWMYSNVVKYLSDEQVVKYNDLKEVISYDPLGVVCNISAWNYPYLVGVNVFIPALLAGNSVLYKPSEYASLTGLEIEKLLKRAGLPDGVFQVALGGGETGERLLDMDFDGYYFTGSYRTGQHIYQRVAVKMVPCQLELGGKDPLYVADDVKNIEAVAAGTADGAFYNNGQSCCAVERIYVHEKVYDSYISSFVKEVKSWKIGLPTEEGVYIASLTRKEQLDVLEGQVQDALAKGAVLLSGGKRVAGKGYNFEPTVLTDVSNGMKVMQEESFGPIIGIMRVKDDAEALRLMKDSVYGLTASVYTDSLDRAKGILAQIDSGTGYWNCCDRVSAGLPWSGRKHSGIGATLSHQGLRAFTKTKSWHLRSGQ</sequence>
<dbReference type="FunFam" id="3.40.309.10:FF:000009">
    <property type="entry name" value="Aldehyde dehydrogenase A"/>
    <property type="match status" value="1"/>
</dbReference>
<dbReference type="PROSITE" id="PS00070">
    <property type="entry name" value="ALDEHYDE_DEHYDR_CYS"/>
    <property type="match status" value="1"/>
</dbReference>
<evidence type="ECO:0000256" key="4">
    <source>
        <dbReference type="RuleBase" id="RU003345"/>
    </source>
</evidence>
<protein>
    <submittedName>
        <fullName evidence="6">Acyl-CoA reductase-like NAD-dependent aldehyde dehydrogenase</fullName>
    </submittedName>
</protein>
<dbReference type="InterPro" id="IPR016160">
    <property type="entry name" value="Ald_DH_CS_CYS"/>
</dbReference>
<evidence type="ECO:0000256" key="3">
    <source>
        <dbReference type="PROSITE-ProRule" id="PRU10007"/>
    </source>
</evidence>
<feature type="domain" description="Aldehyde dehydrogenase" evidence="5">
    <location>
        <begin position="1"/>
        <end position="449"/>
    </location>
</feature>
<comment type="caution">
    <text evidence="6">The sequence shown here is derived from an EMBL/GenBank/DDBJ whole genome shotgun (WGS) entry which is preliminary data.</text>
</comment>
<dbReference type="Gene3D" id="3.40.605.10">
    <property type="entry name" value="Aldehyde Dehydrogenase, Chain A, domain 1"/>
    <property type="match status" value="1"/>
</dbReference>
<dbReference type="EMBL" id="QLLR01000011">
    <property type="protein sequence ID" value="RAJ30253.1"/>
    <property type="molecule type" value="Genomic_DNA"/>
</dbReference>
<dbReference type="InterPro" id="IPR016163">
    <property type="entry name" value="Ald_DH_C"/>
</dbReference>
<dbReference type="OrthoDB" id="781568at2"/>
<evidence type="ECO:0000313" key="7">
    <source>
        <dbReference type="Proteomes" id="UP000249754"/>
    </source>
</evidence>
<dbReference type="PROSITE" id="PS00687">
    <property type="entry name" value="ALDEHYDE_DEHYDR_GLU"/>
    <property type="match status" value="1"/>
</dbReference>
<dbReference type="Pfam" id="PF00171">
    <property type="entry name" value="Aldedh"/>
    <property type="match status" value="1"/>
</dbReference>
<keyword evidence="2 4" id="KW-0560">Oxidoreductase</keyword>
<evidence type="ECO:0000313" key="6">
    <source>
        <dbReference type="EMBL" id="RAJ30253.1"/>
    </source>
</evidence>
<dbReference type="CDD" id="cd07102">
    <property type="entry name" value="ALDH_EDX86601"/>
    <property type="match status" value="1"/>
</dbReference>
<evidence type="ECO:0000259" key="5">
    <source>
        <dbReference type="Pfam" id="PF00171"/>
    </source>
</evidence>
<proteinExistence type="inferred from homology"/>
<name>A0A327SRW7_9SPHI</name>
<feature type="active site" evidence="3">
    <location>
        <position position="226"/>
    </location>
</feature>
<dbReference type="InterPro" id="IPR015590">
    <property type="entry name" value="Aldehyde_DH_dom"/>
</dbReference>